<evidence type="ECO:0000313" key="1">
    <source>
        <dbReference type="EMBL" id="OJT15191.1"/>
    </source>
</evidence>
<sequence>MALRATIQPVKLDSDSLYIYTLPRLSNTFHWALVHIDGNGVATRHHWAATTLDPQGPEAYVEQALPHGPLSQVEKDHILAYFKISEYSPIDVTTLRRICASVFPKSYPTAQANRRADITGRAWVTHILEQLIGLERAQEIEELVKKHSTTCSNTFATDFLFQRPYEMQVYTL</sequence>
<comment type="caution">
    <text evidence="1">The sequence shown here is derived from an EMBL/GenBank/DDBJ whole genome shotgun (WGS) entry which is preliminary data.</text>
</comment>
<organism evidence="1 2">
    <name type="scientific">Trametes pubescens</name>
    <name type="common">White-rot fungus</name>
    <dbReference type="NCBI Taxonomy" id="154538"/>
    <lineage>
        <taxon>Eukaryota</taxon>
        <taxon>Fungi</taxon>
        <taxon>Dikarya</taxon>
        <taxon>Basidiomycota</taxon>
        <taxon>Agaricomycotina</taxon>
        <taxon>Agaricomycetes</taxon>
        <taxon>Polyporales</taxon>
        <taxon>Polyporaceae</taxon>
        <taxon>Trametes</taxon>
    </lineage>
</organism>
<dbReference type="OrthoDB" id="2603374at2759"/>
<keyword evidence="2" id="KW-1185">Reference proteome</keyword>
<evidence type="ECO:0000313" key="2">
    <source>
        <dbReference type="Proteomes" id="UP000184267"/>
    </source>
</evidence>
<dbReference type="AlphaFoldDB" id="A0A1M2W5Q0"/>
<dbReference type="Proteomes" id="UP000184267">
    <property type="component" value="Unassembled WGS sequence"/>
</dbReference>
<gene>
    <name evidence="1" type="ORF">TRAPUB_8295</name>
</gene>
<reference evidence="1 2" key="1">
    <citation type="submission" date="2016-10" db="EMBL/GenBank/DDBJ databases">
        <title>Genome sequence of the basidiomycete white-rot fungus Trametes pubescens.</title>
        <authorList>
            <person name="Makela M.R."/>
            <person name="Granchi Z."/>
            <person name="Peng M."/>
            <person name="De Vries R.P."/>
            <person name="Grigoriev I."/>
            <person name="Riley R."/>
            <person name="Hilden K."/>
        </authorList>
    </citation>
    <scope>NUCLEOTIDE SEQUENCE [LARGE SCALE GENOMIC DNA]</scope>
    <source>
        <strain evidence="1 2">FBCC735</strain>
    </source>
</reference>
<protein>
    <submittedName>
        <fullName evidence="1">Uncharacterized protein</fullName>
    </submittedName>
</protein>
<accession>A0A1M2W5Q0</accession>
<name>A0A1M2W5Q0_TRAPU</name>
<dbReference type="OMA" id="ISEYSPI"/>
<proteinExistence type="predicted"/>
<dbReference type="EMBL" id="MNAD01000193">
    <property type="protein sequence ID" value="OJT15191.1"/>
    <property type="molecule type" value="Genomic_DNA"/>
</dbReference>